<organism evidence="3 4">
    <name type="scientific">Brevifollis gellanilyticus</name>
    <dbReference type="NCBI Taxonomy" id="748831"/>
    <lineage>
        <taxon>Bacteria</taxon>
        <taxon>Pseudomonadati</taxon>
        <taxon>Verrucomicrobiota</taxon>
        <taxon>Verrucomicrobiia</taxon>
        <taxon>Verrucomicrobiales</taxon>
        <taxon>Verrucomicrobiaceae</taxon>
    </lineage>
</organism>
<keyword evidence="4" id="KW-1185">Reference proteome</keyword>
<dbReference type="AlphaFoldDB" id="A0A512M7P1"/>
<reference evidence="3 4" key="1">
    <citation type="submission" date="2019-07" db="EMBL/GenBank/DDBJ databases">
        <title>Whole genome shotgun sequence of Brevifollis gellanilyticus NBRC 108608.</title>
        <authorList>
            <person name="Hosoyama A."/>
            <person name="Uohara A."/>
            <person name="Ohji S."/>
            <person name="Ichikawa N."/>
        </authorList>
    </citation>
    <scope>NUCLEOTIDE SEQUENCE [LARGE SCALE GENOMIC DNA]</scope>
    <source>
        <strain evidence="3 4">NBRC 108608</strain>
    </source>
</reference>
<comment type="caution">
    <text evidence="3">The sequence shown here is derived from an EMBL/GenBank/DDBJ whole genome shotgun (WGS) entry which is preliminary data.</text>
</comment>
<feature type="transmembrane region" description="Helical" evidence="2">
    <location>
        <begin position="12"/>
        <end position="35"/>
    </location>
</feature>
<evidence type="ECO:0000256" key="1">
    <source>
        <dbReference type="SAM" id="MobiDB-lite"/>
    </source>
</evidence>
<proteinExistence type="predicted"/>
<sequence>MRIAQADQGWNLHVLVLALGVLIATFDLLGAVLRLRLRHVLILRMPGRISRELHERHGQQPKKQAEDEDLDGGETAHWLQ</sequence>
<keyword evidence="2" id="KW-0472">Membrane</keyword>
<feature type="region of interest" description="Disordered" evidence="1">
    <location>
        <begin position="53"/>
        <end position="80"/>
    </location>
</feature>
<evidence type="ECO:0000256" key="2">
    <source>
        <dbReference type="SAM" id="Phobius"/>
    </source>
</evidence>
<keyword evidence="2" id="KW-1133">Transmembrane helix</keyword>
<name>A0A512M7P1_9BACT</name>
<dbReference type="EMBL" id="BKAG01000012">
    <property type="protein sequence ID" value="GEP42744.1"/>
    <property type="molecule type" value="Genomic_DNA"/>
</dbReference>
<evidence type="ECO:0000313" key="3">
    <source>
        <dbReference type="EMBL" id="GEP42744.1"/>
    </source>
</evidence>
<protein>
    <submittedName>
        <fullName evidence="3">Uncharacterized protein</fullName>
    </submittedName>
</protein>
<gene>
    <name evidence="3" type="ORF">BGE01nite_20350</name>
</gene>
<keyword evidence="2" id="KW-0812">Transmembrane</keyword>
<accession>A0A512M7P1</accession>
<evidence type="ECO:0000313" key="4">
    <source>
        <dbReference type="Proteomes" id="UP000321577"/>
    </source>
</evidence>
<dbReference type="Proteomes" id="UP000321577">
    <property type="component" value="Unassembled WGS sequence"/>
</dbReference>